<feature type="transmembrane region" description="Helical" evidence="8">
    <location>
        <begin position="255"/>
        <end position="276"/>
    </location>
</feature>
<feature type="transmembrane region" description="Helical" evidence="8">
    <location>
        <begin position="298"/>
        <end position="322"/>
    </location>
</feature>
<feature type="domain" description="ABC transmembrane type-1" evidence="9">
    <location>
        <begin position="127"/>
        <end position="319"/>
    </location>
</feature>
<dbReference type="RefSeq" id="WP_134297156.1">
    <property type="nucleotide sequence ID" value="NZ_CP038013.1"/>
</dbReference>
<sequence>MNNLDKNEALLEENEALDNNENKDNLDVETELEAIENIEAIGESEFVYQKPPLKERIENFKVVKTLRGKIWPILVPFFFVMSFLVVLPLIGIILFAIIEPSGNSIKFKANFENFIKFFASENIMIVLGLSLLYAFAASIICVTMAYPVALVLSQLKNKLLAKNMWVLVTLPIWISMILKILGLNSLLEVVGSSFLGTPGAIVLGMVYMFLPFAISPIYNALENQDPSYYAAALDLKASKFKAFWHITFRQSLPGVFAGFTLVIVQASTSLLIVRYMGDGKISLITSIIENYFFKGTDFGFGAAVAVILALLLFAIMGLMKLISNKFEVRGSRKWKNSSNQVTSL</sequence>
<evidence type="ECO:0000256" key="5">
    <source>
        <dbReference type="ARBA" id="ARBA00022692"/>
    </source>
</evidence>
<evidence type="ECO:0000313" key="10">
    <source>
        <dbReference type="EMBL" id="QBQ07356.1"/>
    </source>
</evidence>
<keyword evidence="6 8" id="KW-1133">Transmembrane helix</keyword>
<feature type="transmembrane region" description="Helical" evidence="8">
    <location>
        <begin position="189"/>
        <end position="210"/>
    </location>
</feature>
<dbReference type="OrthoDB" id="9807047at2"/>
<dbReference type="GO" id="GO:0055085">
    <property type="term" value="P:transmembrane transport"/>
    <property type="evidence" value="ECO:0007669"/>
    <property type="project" value="InterPro"/>
</dbReference>
<evidence type="ECO:0000256" key="7">
    <source>
        <dbReference type="ARBA" id="ARBA00023136"/>
    </source>
</evidence>
<dbReference type="Proteomes" id="UP000294309">
    <property type="component" value="Chromosome"/>
</dbReference>
<dbReference type="InterPro" id="IPR000515">
    <property type="entry name" value="MetI-like"/>
</dbReference>
<dbReference type="KEGG" id="sgq:SGLAD_v1c01570"/>
<feature type="transmembrane region" description="Helical" evidence="8">
    <location>
        <begin position="123"/>
        <end position="152"/>
    </location>
</feature>
<organism evidence="10 11">
    <name type="scientific">Spiroplasma gladiatoris</name>
    <dbReference type="NCBI Taxonomy" id="2143"/>
    <lineage>
        <taxon>Bacteria</taxon>
        <taxon>Bacillati</taxon>
        <taxon>Mycoplasmatota</taxon>
        <taxon>Mollicutes</taxon>
        <taxon>Entomoplasmatales</taxon>
        <taxon>Spiroplasmataceae</taxon>
        <taxon>Spiroplasma</taxon>
    </lineage>
</organism>
<evidence type="ECO:0000256" key="8">
    <source>
        <dbReference type="RuleBase" id="RU363032"/>
    </source>
</evidence>
<feature type="transmembrane region" description="Helical" evidence="8">
    <location>
        <begin position="164"/>
        <end position="183"/>
    </location>
</feature>
<dbReference type="PANTHER" id="PTHR42929:SF1">
    <property type="entry name" value="INNER MEMBRANE ABC TRANSPORTER PERMEASE PROTEIN YDCU-RELATED"/>
    <property type="match status" value="1"/>
</dbReference>
<accession>A0A4P7AI94</accession>
<reference evidence="10 11" key="1">
    <citation type="submission" date="2019-03" db="EMBL/GenBank/DDBJ databases">
        <title>Complete genome sequence of Spiroplasma gladiatoris TG-1 (DSM 22552).</title>
        <authorList>
            <person name="Lin Y.-C."/>
            <person name="Chou L."/>
            <person name="Kuo C.-H."/>
        </authorList>
    </citation>
    <scope>NUCLEOTIDE SEQUENCE [LARGE SCALE GENOMIC DNA]</scope>
    <source>
        <strain evidence="10 11">TG-1</strain>
    </source>
</reference>
<evidence type="ECO:0000256" key="1">
    <source>
        <dbReference type="ARBA" id="ARBA00004651"/>
    </source>
</evidence>
<protein>
    <submittedName>
        <fullName evidence="10">Spermidine/putrescine ABC transporter permease</fullName>
    </submittedName>
</protein>
<keyword evidence="11" id="KW-1185">Reference proteome</keyword>
<dbReference type="NCBIfam" id="NF043074">
    <property type="entry name" value="MMSYN1_0196"/>
    <property type="match status" value="1"/>
</dbReference>
<evidence type="ECO:0000256" key="4">
    <source>
        <dbReference type="ARBA" id="ARBA00022475"/>
    </source>
</evidence>
<feature type="transmembrane region" description="Helical" evidence="8">
    <location>
        <begin position="70"/>
        <end position="98"/>
    </location>
</feature>
<evidence type="ECO:0000256" key="3">
    <source>
        <dbReference type="ARBA" id="ARBA00022448"/>
    </source>
</evidence>
<keyword evidence="7 8" id="KW-0472">Membrane</keyword>
<evidence type="ECO:0000256" key="6">
    <source>
        <dbReference type="ARBA" id="ARBA00022989"/>
    </source>
</evidence>
<comment type="subcellular location">
    <subcellularLocation>
        <location evidence="1 8">Cell membrane</location>
        <topology evidence="1 8">Multi-pass membrane protein</topology>
    </subcellularLocation>
</comment>
<gene>
    <name evidence="10" type="primary">potB</name>
    <name evidence="10" type="ORF">SGLAD_v1c01570</name>
</gene>
<dbReference type="InterPro" id="IPR050024">
    <property type="entry name" value="MMSYN1_0196-like"/>
</dbReference>
<keyword evidence="5 8" id="KW-0812">Transmembrane</keyword>
<evidence type="ECO:0000259" key="9">
    <source>
        <dbReference type="PROSITE" id="PS50928"/>
    </source>
</evidence>
<dbReference type="CDD" id="cd06261">
    <property type="entry name" value="TM_PBP2"/>
    <property type="match status" value="1"/>
</dbReference>
<evidence type="ECO:0000313" key="11">
    <source>
        <dbReference type="Proteomes" id="UP000294309"/>
    </source>
</evidence>
<keyword evidence="4" id="KW-1003">Cell membrane</keyword>
<dbReference type="PANTHER" id="PTHR42929">
    <property type="entry name" value="INNER MEMBRANE ABC TRANSPORTER PERMEASE PROTEIN YDCU-RELATED-RELATED"/>
    <property type="match status" value="1"/>
</dbReference>
<dbReference type="Gene3D" id="1.10.3720.10">
    <property type="entry name" value="MetI-like"/>
    <property type="match status" value="1"/>
</dbReference>
<dbReference type="EMBL" id="CP038013">
    <property type="protein sequence ID" value="QBQ07356.1"/>
    <property type="molecule type" value="Genomic_DNA"/>
</dbReference>
<comment type="similarity">
    <text evidence="2">Belongs to the binding-protein-dependent transport system permease family. CysTW subfamily.</text>
</comment>
<dbReference type="InterPro" id="IPR035906">
    <property type="entry name" value="MetI-like_sf"/>
</dbReference>
<dbReference type="GO" id="GO:0005886">
    <property type="term" value="C:plasma membrane"/>
    <property type="evidence" value="ECO:0007669"/>
    <property type="project" value="UniProtKB-SubCell"/>
</dbReference>
<name>A0A4P7AI94_9MOLU</name>
<dbReference type="Pfam" id="PF00528">
    <property type="entry name" value="BPD_transp_1"/>
    <property type="match status" value="1"/>
</dbReference>
<keyword evidence="3 8" id="KW-0813">Transport</keyword>
<dbReference type="SUPFAM" id="SSF161098">
    <property type="entry name" value="MetI-like"/>
    <property type="match status" value="1"/>
</dbReference>
<dbReference type="PROSITE" id="PS50928">
    <property type="entry name" value="ABC_TM1"/>
    <property type="match status" value="1"/>
</dbReference>
<evidence type="ECO:0000256" key="2">
    <source>
        <dbReference type="ARBA" id="ARBA00007069"/>
    </source>
</evidence>
<proteinExistence type="inferred from homology"/>
<dbReference type="AlphaFoldDB" id="A0A4P7AI94"/>